<dbReference type="KEGG" id="amur:ADH66_09900"/>
<dbReference type="RefSeq" id="WP_066541268.1">
    <property type="nucleotide sequence ID" value="NZ_CP021422.1"/>
</dbReference>
<dbReference type="Proteomes" id="UP000596035">
    <property type="component" value="Chromosome"/>
</dbReference>
<reference evidence="2 4" key="3">
    <citation type="submission" date="2020-11" db="EMBL/GenBank/DDBJ databases">
        <title>Closed and high quality bacterial genomes of the OMM12 community.</title>
        <authorList>
            <person name="Marbouty M."/>
            <person name="Lamy-Besnier Q."/>
            <person name="Debarbieux L."/>
            <person name="Koszul R."/>
        </authorList>
    </citation>
    <scope>NUCLEOTIDE SEQUENCE [LARGE SCALE GENOMIC DNA]</scope>
    <source>
        <strain evidence="2 4">KB18</strain>
    </source>
</reference>
<reference evidence="3" key="2">
    <citation type="submission" date="2017-05" db="EMBL/GenBank/DDBJ databases">
        <title>Improved OligoMM genomes.</title>
        <authorList>
            <person name="Garzetti D."/>
        </authorList>
    </citation>
    <scope>NUCLEOTIDE SEQUENCE [LARGE SCALE GENOMIC DNA]</scope>
    <source>
        <strain evidence="3">KB18</strain>
    </source>
</reference>
<proteinExistence type="predicted"/>
<name>A0A1Z2XR60_9FIRM</name>
<organism evidence="2 4">
    <name type="scientific">Acutalibacter muris</name>
    <dbReference type="NCBI Taxonomy" id="1796620"/>
    <lineage>
        <taxon>Bacteria</taxon>
        <taxon>Bacillati</taxon>
        <taxon>Bacillota</taxon>
        <taxon>Clostridia</taxon>
        <taxon>Eubacteriales</taxon>
        <taxon>Acutalibacteraceae</taxon>
        <taxon>Acutalibacter</taxon>
    </lineage>
</organism>
<evidence type="ECO:0000313" key="2">
    <source>
        <dbReference type="EMBL" id="QQR30217.1"/>
    </source>
</evidence>
<keyword evidence="3" id="KW-1185">Reference proteome</keyword>
<evidence type="ECO:0000313" key="1">
    <source>
        <dbReference type="EMBL" id="ASB40937.1"/>
    </source>
</evidence>
<evidence type="ECO:0000313" key="4">
    <source>
        <dbReference type="Proteomes" id="UP000596035"/>
    </source>
</evidence>
<gene>
    <name evidence="1" type="ORF">ADH66_09900</name>
    <name evidence="2" type="ORF">I5Q82_00225</name>
</gene>
<sequence length="60" mass="6672">MKANETVRKAARTANVPLWKVAAELGISEPTLTRWLRFPLAPDKVAAMLAAIEKLEREVV</sequence>
<dbReference type="EMBL" id="CP065321">
    <property type="protein sequence ID" value="QQR30217.1"/>
    <property type="molecule type" value="Genomic_DNA"/>
</dbReference>
<evidence type="ECO:0008006" key="5">
    <source>
        <dbReference type="Google" id="ProtNLM"/>
    </source>
</evidence>
<dbReference type="Proteomes" id="UP000196710">
    <property type="component" value="Chromosome"/>
</dbReference>
<accession>A0A1Z2XR60</accession>
<dbReference type="EMBL" id="CP021422">
    <property type="protein sequence ID" value="ASB40937.1"/>
    <property type="molecule type" value="Genomic_DNA"/>
</dbReference>
<reference evidence="1" key="1">
    <citation type="journal article" date="2017" name="Genome Announc.">
        <title>High-Quality Whole-Genome Sequences of the Oligo-Mouse-Microbiota Bacterial Community.</title>
        <authorList>
            <person name="Garzetti D."/>
            <person name="Brugiroux S."/>
            <person name="Bunk B."/>
            <person name="Pukall R."/>
            <person name="McCoy K.D."/>
            <person name="Macpherson A.J."/>
            <person name="Stecher B."/>
        </authorList>
    </citation>
    <scope>NUCLEOTIDE SEQUENCE</scope>
    <source>
        <strain evidence="1">KB18</strain>
    </source>
</reference>
<protein>
    <recommendedName>
        <fullName evidence="5">Transcriptional regulator</fullName>
    </recommendedName>
</protein>
<evidence type="ECO:0000313" key="3">
    <source>
        <dbReference type="Proteomes" id="UP000196710"/>
    </source>
</evidence>
<dbReference type="AlphaFoldDB" id="A0A1Z2XR60"/>